<protein>
    <submittedName>
        <fullName evidence="2">Uncharacterized protein</fullName>
    </submittedName>
</protein>
<accession>A0A0S3RXC2</accession>
<dbReference type="Proteomes" id="UP000291084">
    <property type="component" value="Chromosome 4"/>
</dbReference>
<name>A0A0S3RXC2_PHAAN</name>
<feature type="compositionally biased region" description="Polar residues" evidence="1">
    <location>
        <begin position="33"/>
        <end position="44"/>
    </location>
</feature>
<evidence type="ECO:0000313" key="2">
    <source>
        <dbReference type="EMBL" id="BAT85192.1"/>
    </source>
</evidence>
<reference evidence="2 3" key="1">
    <citation type="journal article" date="2015" name="Sci. Rep.">
        <title>The power of single molecule real-time sequencing technology in the de novo assembly of a eukaryotic genome.</title>
        <authorList>
            <person name="Sakai H."/>
            <person name="Naito K."/>
            <person name="Ogiso-Tanaka E."/>
            <person name="Takahashi Y."/>
            <person name="Iseki K."/>
            <person name="Muto C."/>
            <person name="Satou K."/>
            <person name="Teruya K."/>
            <person name="Shiroma A."/>
            <person name="Shimoji M."/>
            <person name="Hirano T."/>
            <person name="Itoh T."/>
            <person name="Kaga A."/>
            <person name="Tomooka N."/>
        </authorList>
    </citation>
    <scope>NUCLEOTIDE SEQUENCE [LARGE SCALE GENOMIC DNA]</scope>
    <source>
        <strain evidence="3">cv. Shumari</strain>
    </source>
</reference>
<feature type="compositionally biased region" description="Low complexity" evidence="1">
    <location>
        <begin position="58"/>
        <end position="75"/>
    </location>
</feature>
<dbReference type="AlphaFoldDB" id="A0A0S3RXC2"/>
<evidence type="ECO:0000313" key="3">
    <source>
        <dbReference type="Proteomes" id="UP000291084"/>
    </source>
</evidence>
<gene>
    <name evidence="2" type="primary">Vigan.04G270700</name>
    <name evidence="2" type="ORF">VIGAN_04270700</name>
</gene>
<feature type="region of interest" description="Disordered" evidence="1">
    <location>
        <begin position="1"/>
        <end position="115"/>
    </location>
</feature>
<feature type="compositionally biased region" description="Basic and acidic residues" evidence="1">
    <location>
        <begin position="104"/>
        <end position="115"/>
    </location>
</feature>
<dbReference type="EMBL" id="AP015037">
    <property type="protein sequence ID" value="BAT85192.1"/>
    <property type="molecule type" value="Genomic_DNA"/>
</dbReference>
<sequence length="115" mass="13298">MTERSQDKASHPGRTLKSYQNAKTERSKHYKTQNRTLTETSIQTERLKLKPKIRPNDTFTSAISSTTNNTWTNRTNVKKPDLTPNAQDEGERAVEDGNVNNTERSLRQMTERPRH</sequence>
<evidence type="ECO:0000256" key="1">
    <source>
        <dbReference type="SAM" id="MobiDB-lite"/>
    </source>
</evidence>
<feature type="compositionally biased region" description="Basic and acidic residues" evidence="1">
    <location>
        <begin position="1"/>
        <end position="10"/>
    </location>
</feature>
<keyword evidence="3" id="KW-1185">Reference proteome</keyword>
<proteinExistence type="predicted"/>
<feature type="non-terminal residue" evidence="2">
    <location>
        <position position="115"/>
    </location>
</feature>
<organism evidence="2 3">
    <name type="scientific">Vigna angularis var. angularis</name>
    <dbReference type="NCBI Taxonomy" id="157739"/>
    <lineage>
        <taxon>Eukaryota</taxon>
        <taxon>Viridiplantae</taxon>
        <taxon>Streptophyta</taxon>
        <taxon>Embryophyta</taxon>
        <taxon>Tracheophyta</taxon>
        <taxon>Spermatophyta</taxon>
        <taxon>Magnoliopsida</taxon>
        <taxon>eudicotyledons</taxon>
        <taxon>Gunneridae</taxon>
        <taxon>Pentapetalae</taxon>
        <taxon>rosids</taxon>
        <taxon>fabids</taxon>
        <taxon>Fabales</taxon>
        <taxon>Fabaceae</taxon>
        <taxon>Papilionoideae</taxon>
        <taxon>50 kb inversion clade</taxon>
        <taxon>NPAAA clade</taxon>
        <taxon>indigoferoid/millettioid clade</taxon>
        <taxon>Phaseoleae</taxon>
        <taxon>Vigna</taxon>
    </lineage>
</organism>